<reference evidence="2 3" key="1">
    <citation type="submission" date="2017-03" db="EMBL/GenBank/DDBJ databases">
        <title>Complete Genome Sequence of a natural compounds producer, Streptomyces violaceus S21.</title>
        <authorList>
            <person name="Zhong C."/>
            <person name="Zhao Z."/>
            <person name="Fu J."/>
            <person name="Zong G."/>
            <person name="Qin R."/>
            <person name="Cao G."/>
        </authorList>
    </citation>
    <scope>NUCLEOTIDE SEQUENCE [LARGE SCALE GENOMIC DNA]</scope>
    <source>
        <strain evidence="2 3">S21</strain>
    </source>
</reference>
<dbReference type="SMART" id="SM00530">
    <property type="entry name" value="HTH_XRE"/>
    <property type="match status" value="1"/>
</dbReference>
<dbReference type="OrthoDB" id="4966777at2"/>
<dbReference type="AlphaFoldDB" id="A0A1V0U9Q6"/>
<dbReference type="PROSITE" id="PS50943">
    <property type="entry name" value="HTH_CROC1"/>
    <property type="match status" value="1"/>
</dbReference>
<dbReference type="InterPro" id="IPR043917">
    <property type="entry name" value="DUF5753"/>
</dbReference>
<gene>
    <name evidence="2" type="ORF">B1H20_11395</name>
</gene>
<dbReference type="CDD" id="cd00093">
    <property type="entry name" value="HTH_XRE"/>
    <property type="match status" value="1"/>
</dbReference>
<dbReference type="STRING" id="1935.B1H20_11395"/>
<dbReference type="GO" id="GO:0003677">
    <property type="term" value="F:DNA binding"/>
    <property type="evidence" value="ECO:0007669"/>
    <property type="project" value="InterPro"/>
</dbReference>
<dbReference type="RefSeq" id="WP_083192474.1">
    <property type="nucleotide sequence ID" value="NZ_CP020570.1"/>
</dbReference>
<dbReference type="Pfam" id="PF19054">
    <property type="entry name" value="DUF5753"/>
    <property type="match status" value="1"/>
</dbReference>
<feature type="domain" description="HTH cro/C1-type" evidence="1">
    <location>
        <begin position="31"/>
        <end position="75"/>
    </location>
</feature>
<dbReference type="KEGG" id="svu:B1H20_11395"/>
<protein>
    <submittedName>
        <fullName evidence="2">Transcriptional regulator</fullName>
    </submittedName>
</protein>
<dbReference type="InterPro" id="IPR001387">
    <property type="entry name" value="Cro/C1-type_HTH"/>
</dbReference>
<accession>A0A1V0U9Q6</accession>
<name>A0A1V0U9Q6_STRVN</name>
<dbReference type="Pfam" id="PF13560">
    <property type="entry name" value="HTH_31"/>
    <property type="match status" value="1"/>
</dbReference>
<dbReference type="SUPFAM" id="SSF47413">
    <property type="entry name" value="lambda repressor-like DNA-binding domains"/>
    <property type="match status" value="1"/>
</dbReference>
<proteinExistence type="predicted"/>
<evidence type="ECO:0000313" key="2">
    <source>
        <dbReference type="EMBL" id="ARF61939.1"/>
    </source>
</evidence>
<evidence type="ECO:0000313" key="3">
    <source>
        <dbReference type="Proteomes" id="UP000192445"/>
    </source>
</evidence>
<dbReference type="EMBL" id="CP020570">
    <property type="protein sequence ID" value="ARF61939.1"/>
    <property type="molecule type" value="Genomic_DNA"/>
</dbReference>
<dbReference type="Gene3D" id="1.10.260.40">
    <property type="entry name" value="lambda repressor-like DNA-binding domains"/>
    <property type="match status" value="1"/>
</dbReference>
<evidence type="ECO:0000259" key="1">
    <source>
        <dbReference type="PROSITE" id="PS50943"/>
    </source>
</evidence>
<dbReference type="InterPro" id="IPR010982">
    <property type="entry name" value="Lambda_DNA-bd_dom_sf"/>
</dbReference>
<sequence>MSTDFQKAREDLGRRLRTLRTESPRGPLTGTALSASLGWAQSKVSKLENGRRTPTAEDLRAWADATGHPGAYDELHGRLKGFESHIRSWRRQLSSGHRPVQETWNEVTAAARVLHVWDSFAVNGLLQTPDYARHVFESYATLQNSPRDTEDAVRARMERQRWLYQPGRLLNLLMWEGALRAKVCPPEVLAGQLDRLLGVIGMDTVRLGIVPMNAALRVPPANAFWIVGERLVITEDWHAELWLDGSDTVALYRRVWESLCASAVFGTEAQHVIARTRQAMVA</sequence>
<organism evidence="2 3">
    <name type="scientific">Streptomyces violaceoruber</name>
    <dbReference type="NCBI Taxonomy" id="1935"/>
    <lineage>
        <taxon>Bacteria</taxon>
        <taxon>Bacillati</taxon>
        <taxon>Actinomycetota</taxon>
        <taxon>Actinomycetes</taxon>
        <taxon>Kitasatosporales</taxon>
        <taxon>Streptomycetaceae</taxon>
        <taxon>Streptomyces</taxon>
        <taxon>Streptomyces violaceoruber group</taxon>
    </lineage>
</organism>
<dbReference type="Proteomes" id="UP000192445">
    <property type="component" value="Chromosome"/>
</dbReference>